<reference evidence="4 5" key="1">
    <citation type="journal article" date="2009" name="Stand. Genomic Sci.">
        <title>Complete genome sequence of Dyadobacter fermentans type strain (NS114).</title>
        <authorList>
            <person name="Lang E."/>
            <person name="Lapidus A."/>
            <person name="Chertkov O."/>
            <person name="Brettin T."/>
            <person name="Detter J.C."/>
            <person name="Han C."/>
            <person name="Copeland A."/>
            <person name="Glavina Del Rio T."/>
            <person name="Nolan M."/>
            <person name="Chen F."/>
            <person name="Lucas S."/>
            <person name="Tice H."/>
            <person name="Cheng J.F."/>
            <person name="Land M."/>
            <person name="Hauser L."/>
            <person name="Chang Y.J."/>
            <person name="Jeffries C.D."/>
            <person name="Kopitz M."/>
            <person name="Bruce D."/>
            <person name="Goodwin L."/>
            <person name="Pitluck S."/>
            <person name="Ovchinnikova G."/>
            <person name="Pati A."/>
            <person name="Ivanova N."/>
            <person name="Mavrommatis K."/>
            <person name="Chen A."/>
            <person name="Palaniappan K."/>
            <person name="Chain P."/>
            <person name="Bristow J."/>
            <person name="Eisen J.A."/>
            <person name="Markowitz V."/>
            <person name="Hugenholtz P."/>
            <person name="Goker M."/>
            <person name="Rohde M."/>
            <person name="Kyrpides N.C."/>
            <person name="Klenk H.P."/>
        </authorList>
    </citation>
    <scope>NUCLEOTIDE SEQUENCE [LARGE SCALE GENOMIC DNA]</scope>
    <source>
        <strain evidence="5">ATCC 700827 / DSM 18053 / CIP 107007 / KCTC 52180 / NS114</strain>
    </source>
</reference>
<dbReference type="Pfam" id="PF05065">
    <property type="entry name" value="Phage_capsid"/>
    <property type="match status" value="1"/>
</dbReference>
<comment type="subcellular location">
    <subcellularLocation>
        <location evidence="1">Virion</location>
    </subcellularLocation>
</comment>
<name>C6VVG9_DYAFD</name>
<dbReference type="Proteomes" id="UP000002011">
    <property type="component" value="Chromosome"/>
</dbReference>
<feature type="domain" description="Phage capsid-like C-terminal" evidence="3">
    <location>
        <begin position="162"/>
        <end position="432"/>
    </location>
</feature>
<organism evidence="4 5">
    <name type="scientific">Dyadobacter fermentans (strain ATCC 700827 / DSM 18053 / CIP 107007 / KCTC 52180 / NS114)</name>
    <dbReference type="NCBI Taxonomy" id="471854"/>
    <lineage>
        <taxon>Bacteria</taxon>
        <taxon>Pseudomonadati</taxon>
        <taxon>Bacteroidota</taxon>
        <taxon>Cytophagia</taxon>
        <taxon>Cytophagales</taxon>
        <taxon>Spirosomataceae</taxon>
        <taxon>Dyadobacter</taxon>
    </lineage>
</organism>
<evidence type="ECO:0000256" key="1">
    <source>
        <dbReference type="ARBA" id="ARBA00004328"/>
    </source>
</evidence>
<evidence type="ECO:0000313" key="4">
    <source>
        <dbReference type="EMBL" id="ACT96699.1"/>
    </source>
</evidence>
<dbReference type="RefSeq" id="WP_015814939.1">
    <property type="nucleotide sequence ID" value="NC_013037.1"/>
</dbReference>
<evidence type="ECO:0000313" key="5">
    <source>
        <dbReference type="Proteomes" id="UP000002011"/>
    </source>
</evidence>
<gene>
    <name evidence="4" type="ordered locus">Dfer_5508</name>
</gene>
<dbReference type="InterPro" id="IPR024455">
    <property type="entry name" value="Phage_capsid"/>
</dbReference>
<proteinExistence type="predicted"/>
<dbReference type="AlphaFoldDB" id="C6VVG9"/>
<evidence type="ECO:0000256" key="2">
    <source>
        <dbReference type="SAM" id="MobiDB-lite"/>
    </source>
</evidence>
<dbReference type="EMBL" id="CP001619">
    <property type="protein sequence ID" value="ACT96699.1"/>
    <property type="molecule type" value="Genomic_DNA"/>
</dbReference>
<dbReference type="STRING" id="471854.Dfer_5508"/>
<dbReference type="InterPro" id="IPR054612">
    <property type="entry name" value="Phage_capsid-like_C"/>
</dbReference>
<feature type="region of interest" description="Disordered" evidence="2">
    <location>
        <begin position="70"/>
        <end position="91"/>
    </location>
</feature>
<accession>C6VVG9</accession>
<sequence>MAKKTLKELLDERALKAEAADTASKVGDAESRNLTPDEFKTFNDLLGEVRALDEQIVQARAIEAFQAGRAQGFPGGGESGNRDTSAGDQRDMSGYNLNKALLAKVDGRALDGVEAEVQQMAEARAREDGIKLNGNGVVVLDEVLQKRGQTVTLQTANPGDQGGLLVPKQMQGVLGIMQANTFLDKVGARFMTGLSGDLVFPVQETTPVIQELTEIEEGDDTEVLFSSFEMKPQRRFTNVPISRQLLIQSSIDMQNFVITAIGVALSQKMNAEAVAHLLTIITSGNGNLISLGTNGDAIDYNDVVALEALIEGFDHLRGEAKYLTNSKVKAKLKTTQIFTGTNGVPVWGGDDVLNGYRAISSNIVPSNITKGTGTNLSALFLGIWSDFMVGLWGGTEYIIDHITLKKKAQLEITANAFWNMKAARAKSFAGIKDIVTTL</sequence>
<dbReference type="OrthoDB" id="9806592at2"/>
<keyword evidence="5" id="KW-1185">Reference proteome</keyword>
<dbReference type="HOGENOM" id="CLU_663345_0_0_10"/>
<evidence type="ECO:0000259" key="3">
    <source>
        <dbReference type="Pfam" id="PF05065"/>
    </source>
</evidence>
<dbReference type="NCBIfam" id="TIGR01554">
    <property type="entry name" value="major_cap_HK97"/>
    <property type="match status" value="1"/>
</dbReference>
<protein>
    <recommendedName>
        <fullName evidence="3">Phage capsid-like C-terminal domain-containing protein</fullName>
    </recommendedName>
</protein>
<dbReference type="KEGG" id="dfe:Dfer_5508"/>
<dbReference type="SUPFAM" id="SSF56563">
    <property type="entry name" value="Major capsid protein gp5"/>
    <property type="match status" value="1"/>
</dbReference>
<dbReference type="eggNOG" id="COG0616">
    <property type="taxonomic scope" value="Bacteria"/>
</dbReference>